<evidence type="ECO:0000313" key="1">
    <source>
        <dbReference type="EMBL" id="KAF2655650.1"/>
    </source>
</evidence>
<accession>A0A6A6T7B1</accession>
<organism evidence="1 2">
    <name type="scientific">Lophiostoma macrostomum CBS 122681</name>
    <dbReference type="NCBI Taxonomy" id="1314788"/>
    <lineage>
        <taxon>Eukaryota</taxon>
        <taxon>Fungi</taxon>
        <taxon>Dikarya</taxon>
        <taxon>Ascomycota</taxon>
        <taxon>Pezizomycotina</taxon>
        <taxon>Dothideomycetes</taxon>
        <taxon>Pleosporomycetidae</taxon>
        <taxon>Pleosporales</taxon>
        <taxon>Lophiostomataceae</taxon>
        <taxon>Lophiostoma</taxon>
    </lineage>
</organism>
<name>A0A6A6T7B1_9PLEO</name>
<keyword evidence="2" id="KW-1185">Reference proteome</keyword>
<dbReference type="AlphaFoldDB" id="A0A6A6T7B1"/>
<protein>
    <submittedName>
        <fullName evidence="1">Uncharacterized protein</fullName>
    </submittedName>
</protein>
<dbReference type="EMBL" id="MU004346">
    <property type="protein sequence ID" value="KAF2655650.1"/>
    <property type="molecule type" value="Genomic_DNA"/>
</dbReference>
<proteinExistence type="predicted"/>
<dbReference type="Proteomes" id="UP000799324">
    <property type="component" value="Unassembled WGS sequence"/>
</dbReference>
<reference evidence="1" key="1">
    <citation type="journal article" date="2020" name="Stud. Mycol.">
        <title>101 Dothideomycetes genomes: a test case for predicting lifestyles and emergence of pathogens.</title>
        <authorList>
            <person name="Haridas S."/>
            <person name="Albert R."/>
            <person name="Binder M."/>
            <person name="Bloem J."/>
            <person name="Labutti K."/>
            <person name="Salamov A."/>
            <person name="Andreopoulos B."/>
            <person name="Baker S."/>
            <person name="Barry K."/>
            <person name="Bills G."/>
            <person name="Bluhm B."/>
            <person name="Cannon C."/>
            <person name="Castanera R."/>
            <person name="Culley D."/>
            <person name="Daum C."/>
            <person name="Ezra D."/>
            <person name="Gonzalez J."/>
            <person name="Henrissat B."/>
            <person name="Kuo A."/>
            <person name="Liang C."/>
            <person name="Lipzen A."/>
            <person name="Lutzoni F."/>
            <person name="Magnuson J."/>
            <person name="Mondo S."/>
            <person name="Nolan M."/>
            <person name="Ohm R."/>
            <person name="Pangilinan J."/>
            <person name="Park H.-J."/>
            <person name="Ramirez L."/>
            <person name="Alfaro M."/>
            <person name="Sun H."/>
            <person name="Tritt A."/>
            <person name="Yoshinaga Y."/>
            <person name="Zwiers L.-H."/>
            <person name="Turgeon B."/>
            <person name="Goodwin S."/>
            <person name="Spatafora J."/>
            <person name="Crous P."/>
            <person name="Grigoriev I."/>
        </authorList>
    </citation>
    <scope>NUCLEOTIDE SEQUENCE</scope>
    <source>
        <strain evidence="1">CBS 122681</strain>
    </source>
</reference>
<sequence>MKDDKTGLALVAISMQSGDFTFNMSELGLQQAVTKLGSHGENVAMTVGEPRQYQMTMAIVNVSEILDVKSWKIHKDIKNDSQVPHRKIVRVLRDKEKGLVLVATGMRLGPFAFSLAASEELRKAVAKLGKKGKNVAMTVVLPGLHKITMAIVKDDEKSRDWDVFAKCTRHVRYDTVTKPGKHSEKLENHPRDRACRRIRKTFEIESFSDGGSVESEEL</sequence>
<evidence type="ECO:0000313" key="2">
    <source>
        <dbReference type="Proteomes" id="UP000799324"/>
    </source>
</evidence>
<gene>
    <name evidence="1" type="ORF">K491DRAFT_716081</name>
</gene>